<dbReference type="GO" id="GO:0051879">
    <property type="term" value="F:Hsp90 protein binding"/>
    <property type="evidence" value="ECO:0007669"/>
    <property type="project" value="UniProtKB-UniRule"/>
</dbReference>
<keyword evidence="2" id="KW-0143">Chaperone</keyword>
<dbReference type="PANTHER" id="PTHR22932">
    <property type="entry name" value="TELOMERASE-BINDING PROTEIN P23 HSP90 CO-CHAPERONE"/>
    <property type="match status" value="1"/>
</dbReference>
<dbReference type="GO" id="GO:0101031">
    <property type="term" value="C:protein folding chaperone complex"/>
    <property type="evidence" value="ECO:0007669"/>
    <property type="project" value="UniProtKB-ARBA"/>
</dbReference>
<dbReference type="CDD" id="cd06465">
    <property type="entry name" value="p23_hB-ind1_like"/>
    <property type="match status" value="1"/>
</dbReference>
<evidence type="ECO:0000256" key="1">
    <source>
        <dbReference type="ARBA" id="ARBA00025733"/>
    </source>
</evidence>
<keyword evidence="2" id="KW-0963">Cytoplasm</keyword>
<organism evidence="5 6">
    <name type="scientific">Lactuca saligna</name>
    <name type="common">Willowleaf lettuce</name>
    <dbReference type="NCBI Taxonomy" id="75948"/>
    <lineage>
        <taxon>Eukaryota</taxon>
        <taxon>Viridiplantae</taxon>
        <taxon>Streptophyta</taxon>
        <taxon>Embryophyta</taxon>
        <taxon>Tracheophyta</taxon>
        <taxon>Spermatophyta</taxon>
        <taxon>Magnoliopsida</taxon>
        <taxon>eudicotyledons</taxon>
        <taxon>Gunneridae</taxon>
        <taxon>Pentapetalae</taxon>
        <taxon>asterids</taxon>
        <taxon>campanulids</taxon>
        <taxon>Asterales</taxon>
        <taxon>Asteraceae</taxon>
        <taxon>Cichorioideae</taxon>
        <taxon>Cichorieae</taxon>
        <taxon>Lactucinae</taxon>
        <taxon>Lactuca</taxon>
    </lineage>
</organism>
<name>A0AA35V780_LACSI</name>
<comment type="subcellular location">
    <subcellularLocation>
        <location evidence="2">Cytoplasm</location>
    </subcellularLocation>
    <subcellularLocation>
        <location evidence="2">Nucleus</location>
    </subcellularLocation>
</comment>
<evidence type="ECO:0000313" key="6">
    <source>
        <dbReference type="Proteomes" id="UP001177003"/>
    </source>
</evidence>
<dbReference type="InterPro" id="IPR007052">
    <property type="entry name" value="CS_dom"/>
</dbReference>
<keyword evidence="6" id="KW-1185">Reference proteome</keyword>
<feature type="compositionally biased region" description="Acidic residues" evidence="3">
    <location>
        <begin position="215"/>
        <end position="237"/>
    </location>
</feature>
<feature type="region of interest" description="Disordered" evidence="3">
    <location>
        <begin position="215"/>
        <end position="244"/>
    </location>
</feature>
<proteinExistence type="inferred from homology"/>
<sequence>MESKRPTNMKMRKKSSRIEDLEVSVMMADNRLTVVLGCKDRFLVERRNKGINDLRKSSYSLSSINTNIKRSGLPYHRVNRFPGWLCDILRFSGPSSYCRKPLHKMRSHPEVLWAQRADKVYLTIALTNAKDIAVKCEPHGLFNFSAIGANDENSEVSLELYGNILPEGCKTQMGLRNILCTVQKEEKGWWKRLLKSDQKPAPYIKVDWNRWCDEDEESVNGSDDDDLKYASDDDGSSGDDGMLYLPDLEKAWSSARE</sequence>
<evidence type="ECO:0000259" key="4">
    <source>
        <dbReference type="PROSITE" id="PS51203"/>
    </source>
</evidence>
<dbReference type="GO" id="GO:0051087">
    <property type="term" value="F:protein-folding chaperone binding"/>
    <property type="evidence" value="ECO:0007669"/>
    <property type="project" value="UniProtKB-ARBA"/>
</dbReference>
<dbReference type="GO" id="GO:0005634">
    <property type="term" value="C:nucleus"/>
    <property type="evidence" value="ECO:0007669"/>
    <property type="project" value="UniProtKB-SubCell"/>
</dbReference>
<dbReference type="GO" id="GO:0006457">
    <property type="term" value="P:protein folding"/>
    <property type="evidence" value="ECO:0007669"/>
    <property type="project" value="TreeGrafter"/>
</dbReference>
<dbReference type="GO" id="GO:0005829">
    <property type="term" value="C:cytosol"/>
    <property type="evidence" value="ECO:0007669"/>
    <property type="project" value="TreeGrafter"/>
</dbReference>
<dbReference type="Proteomes" id="UP001177003">
    <property type="component" value="Chromosome 1"/>
</dbReference>
<reference evidence="5" key="1">
    <citation type="submission" date="2023-04" db="EMBL/GenBank/DDBJ databases">
        <authorList>
            <person name="Vijverberg K."/>
            <person name="Xiong W."/>
            <person name="Schranz E."/>
        </authorList>
    </citation>
    <scope>NUCLEOTIDE SEQUENCE</scope>
</reference>
<dbReference type="GO" id="GO:0051131">
    <property type="term" value="P:chaperone-mediated protein complex assembly"/>
    <property type="evidence" value="ECO:0007669"/>
    <property type="project" value="TreeGrafter"/>
</dbReference>
<dbReference type="FunFam" id="2.60.40.790:FF:000013">
    <property type="entry name" value="Very-long-chain (3R)-3-hydroxyacyl-CoA dehydratase"/>
    <property type="match status" value="1"/>
</dbReference>
<dbReference type="Gene3D" id="2.60.40.790">
    <property type="match status" value="1"/>
</dbReference>
<dbReference type="PROSITE" id="PS51203">
    <property type="entry name" value="CS"/>
    <property type="match status" value="1"/>
</dbReference>
<comment type="subunit">
    <text evidence="2">Interacts with HSP90 in an ATP-dependent manner.</text>
</comment>
<protein>
    <recommendedName>
        <fullName evidence="2">Co-chaperone protein p23</fullName>
    </recommendedName>
</protein>
<comment type="function">
    <text evidence="2">Acts as a co-chaperone for HSP90.</text>
</comment>
<gene>
    <name evidence="5" type="ORF">LSALG_LOCUS8612</name>
</gene>
<dbReference type="AlphaFoldDB" id="A0AA35V780"/>
<evidence type="ECO:0000313" key="5">
    <source>
        <dbReference type="EMBL" id="CAI9268176.1"/>
    </source>
</evidence>
<dbReference type="PANTHER" id="PTHR22932:SF1">
    <property type="entry name" value="CO-CHAPERONE PROTEIN DAF-41"/>
    <property type="match status" value="1"/>
</dbReference>
<dbReference type="Pfam" id="PF04969">
    <property type="entry name" value="CS"/>
    <property type="match status" value="1"/>
</dbReference>
<dbReference type="SUPFAM" id="SSF49764">
    <property type="entry name" value="HSP20-like chaperones"/>
    <property type="match status" value="1"/>
</dbReference>
<feature type="domain" description="CS" evidence="4">
    <location>
        <begin position="106"/>
        <end position="194"/>
    </location>
</feature>
<dbReference type="GO" id="GO:0009408">
    <property type="term" value="P:response to heat"/>
    <property type="evidence" value="ECO:0007669"/>
    <property type="project" value="UniProtKB-ARBA"/>
</dbReference>
<comment type="similarity">
    <text evidence="1 2">Belongs to the p23/wos2 family.</text>
</comment>
<dbReference type="Gene3D" id="6.10.140.350">
    <property type="match status" value="1"/>
</dbReference>
<dbReference type="InterPro" id="IPR045250">
    <property type="entry name" value="p23-like"/>
</dbReference>
<accession>A0AA35V780</accession>
<keyword evidence="2" id="KW-0539">Nucleus</keyword>
<evidence type="ECO:0000256" key="3">
    <source>
        <dbReference type="SAM" id="MobiDB-lite"/>
    </source>
</evidence>
<dbReference type="InterPro" id="IPR008978">
    <property type="entry name" value="HSP20-like_chaperone"/>
</dbReference>
<dbReference type="EMBL" id="OX465077">
    <property type="protein sequence ID" value="CAI9268176.1"/>
    <property type="molecule type" value="Genomic_DNA"/>
</dbReference>
<evidence type="ECO:0000256" key="2">
    <source>
        <dbReference type="RuleBase" id="RU369032"/>
    </source>
</evidence>